<evidence type="ECO:0000313" key="2">
    <source>
        <dbReference type="EMBL" id="MDT8903161.1"/>
    </source>
</evidence>
<sequence>MAIAFMFWGCSILFVLVVALILCMKIEASGVKRWGATGSLFSYEKKEAQ</sequence>
<keyword evidence="1" id="KW-0812">Transmembrane</keyword>
<proteinExistence type="predicted"/>
<dbReference type="EMBL" id="JAUOZS010000001">
    <property type="protein sequence ID" value="MDT8903161.1"/>
    <property type="molecule type" value="Genomic_DNA"/>
</dbReference>
<gene>
    <name evidence="2" type="ORF">Q4T40_18150</name>
</gene>
<keyword evidence="1" id="KW-0472">Membrane</keyword>
<keyword evidence="3" id="KW-1185">Reference proteome</keyword>
<accession>A0ABU3P2A7</accession>
<evidence type="ECO:0000256" key="1">
    <source>
        <dbReference type="SAM" id="Phobius"/>
    </source>
</evidence>
<organism evidence="2 3">
    <name type="scientific">Anaeroselena agilis</name>
    <dbReference type="NCBI Taxonomy" id="3063788"/>
    <lineage>
        <taxon>Bacteria</taxon>
        <taxon>Bacillati</taxon>
        <taxon>Bacillota</taxon>
        <taxon>Negativicutes</taxon>
        <taxon>Acetonemataceae</taxon>
        <taxon>Anaeroselena</taxon>
    </lineage>
</organism>
<feature type="transmembrane region" description="Helical" evidence="1">
    <location>
        <begin position="6"/>
        <end position="24"/>
    </location>
</feature>
<comment type="caution">
    <text evidence="2">The sequence shown here is derived from an EMBL/GenBank/DDBJ whole genome shotgun (WGS) entry which is preliminary data.</text>
</comment>
<evidence type="ECO:0008006" key="4">
    <source>
        <dbReference type="Google" id="ProtNLM"/>
    </source>
</evidence>
<evidence type="ECO:0000313" key="3">
    <source>
        <dbReference type="Proteomes" id="UP001254848"/>
    </source>
</evidence>
<name>A0ABU3P2A7_9FIRM</name>
<keyword evidence="1" id="KW-1133">Transmembrane helix</keyword>
<reference evidence="2 3" key="1">
    <citation type="submission" date="2023-07" db="EMBL/GenBank/DDBJ databases">
        <title>The novel representative of Negativicutes class, Anaeroselena agilis gen. nov. sp. nov.</title>
        <authorList>
            <person name="Prokofeva M.I."/>
            <person name="Elcheninov A.G."/>
            <person name="Klyukina A."/>
            <person name="Kublanov I.V."/>
            <person name="Frolov E.N."/>
            <person name="Podosokorskaya O.A."/>
        </authorList>
    </citation>
    <scope>NUCLEOTIDE SEQUENCE [LARGE SCALE GENOMIC DNA]</scope>
    <source>
        <strain evidence="2 3">4137-cl</strain>
    </source>
</reference>
<dbReference type="RefSeq" id="WP_413781620.1">
    <property type="nucleotide sequence ID" value="NZ_JAUOZS010000001.1"/>
</dbReference>
<protein>
    <recommendedName>
        <fullName evidence="4">ATP synthase F0 subunit 8</fullName>
    </recommendedName>
</protein>
<dbReference type="Proteomes" id="UP001254848">
    <property type="component" value="Unassembled WGS sequence"/>
</dbReference>